<dbReference type="EMBL" id="CM056794">
    <property type="protein sequence ID" value="KAJ8717185.1"/>
    <property type="molecule type" value="Genomic_DNA"/>
</dbReference>
<organism evidence="1 2">
    <name type="scientific">Mythimna loreyi</name>
    <dbReference type="NCBI Taxonomy" id="667449"/>
    <lineage>
        <taxon>Eukaryota</taxon>
        <taxon>Metazoa</taxon>
        <taxon>Ecdysozoa</taxon>
        <taxon>Arthropoda</taxon>
        <taxon>Hexapoda</taxon>
        <taxon>Insecta</taxon>
        <taxon>Pterygota</taxon>
        <taxon>Neoptera</taxon>
        <taxon>Endopterygota</taxon>
        <taxon>Lepidoptera</taxon>
        <taxon>Glossata</taxon>
        <taxon>Ditrysia</taxon>
        <taxon>Noctuoidea</taxon>
        <taxon>Noctuidae</taxon>
        <taxon>Noctuinae</taxon>
        <taxon>Hadenini</taxon>
        <taxon>Mythimna</taxon>
    </lineage>
</organism>
<reference evidence="1" key="1">
    <citation type="submission" date="2023-03" db="EMBL/GenBank/DDBJ databases">
        <title>Chromosome-level genomes of two armyworms, Mythimna separata and Mythimna loreyi, provide insights into the biosynthesis and reception of sex pheromones.</title>
        <authorList>
            <person name="Zhao H."/>
        </authorList>
    </citation>
    <scope>NUCLEOTIDE SEQUENCE</scope>
    <source>
        <strain evidence="1">BeijingLab</strain>
    </source>
</reference>
<keyword evidence="2" id="KW-1185">Reference proteome</keyword>
<protein>
    <submittedName>
        <fullName evidence="1">Uncharacterized protein</fullName>
    </submittedName>
</protein>
<comment type="caution">
    <text evidence="1">The sequence shown here is derived from an EMBL/GenBank/DDBJ whole genome shotgun (WGS) entry which is preliminary data.</text>
</comment>
<accession>A0ACC2QL29</accession>
<evidence type="ECO:0000313" key="2">
    <source>
        <dbReference type="Proteomes" id="UP001231649"/>
    </source>
</evidence>
<evidence type="ECO:0000313" key="1">
    <source>
        <dbReference type="EMBL" id="KAJ8717185.1"/>
    </source>
</evidence>
<gene>
    <name evidence="1" type="ORF">PYW08_005584</name>
</gene>
<dbReference type="Proteomes" id="UP001231649">
    <property type="component" value="Chromosome 18"/>
</dbReference>
<proteinExistence type="predicted"/>
<name>A0ACC2QL29_9NEOP</name>
<sequence>MHLRSECEDGGGGAATGTGGRAASLRLANGRVAAQSAEQLPHSPADCASVRISMDNTNTCCTDSLVTALDDETLLLEQNRNNVAGIAGRLAIKQLALTMNVGHVRCAGSGHGFAAQEAARMALASAPSTRCEQQAVLRRPAKRDDMPRSPPQLKLHTYAKQARRPYQTKPFFACAVIKTNIKGFIST</sequence>